<evidence type="ECO:0000313" key="2">
    <source>
        <dbReference type="EMBL" id="GAG64069.1"/>
    </source>
</evidence>
<feature type="domain" description="PEP-utilising enzyme C-terminal" evidence="1">
    <location>
        <begin position="3"/>
        <end position="136"/>
    </location>
</feature>
<dbReference type="Pfam" id="PF02896">
    <property type="entry name" value="PEP-utilizers_C"/>
    <property type="match status" value="1"/>
</dbReference>
<dbReference type="AlphaFoldDB" id="X0Z4U6"/>
<dbReference type="PANTHER" id="PTHR22931:SF9">
    <property type="entry name" value="PYRUVATE, PHOSPHATE DIKINASE 1, CHLOROPLASTIC"/>
    <property type="match status" value="1"/>
</dbReference>
<dbReference type="InterPro" id="IPR010121">
    <property type="entry name" value="Pyruvate_phosphate_dikinase"/>
</dbReference>
<comment type="caution">
    <text evidence="2">The sequence shown here is derived from an EMBL/GenBank/DDBJ whole genome shotgun (WGS) entry which is preliminary data.</text>
</comment>
<dbReference type="SUPFAM" id="SSF51621">
    <property type="entry name" value="Phosphoenolpyruvate/pyruvate domain"/>
    <property type="match status" value="1"/>
</dbReference>
<dbReference type="EMBL" id="BART01005309">
    <property type="protein sequence ID" value="GAG64069.1"/>
    <property type="molecule type" value="Genomic_DNA"/>
</dbReference>
<feature type="non-terminal residue" evidence="2">
    <location>
        <position position="1"/>
    </location>
</feature>
<reference evidence="2" key="1">
    <citation type="journal article" date="2014" name="Front. Microbiol.">
        <title>High frequency of phylogenetically diverse reductive dehalogenase-homologous genes in deep subseafloor sedimentary metagenomes.</title>
        <authorList>
            <person name="Kawai M."/>
            <person name="Futagami T."/>
            <person name="Toyoda A."/>
            <person name="Takaki Y."/>
            <person name="Nishi S."/>
            <person name="Hori S."/>
            <person name="Arai W."/>
            <person name="Tsubouchi T."/>
            <person name="Morono Y."/>
            <person name="Uchiyama I."/>
            <person name="Ito T."/>
            <person name="Fujiyama A."/>
            <person name="Inagaki F."/>
            <person name="Takami H."/>
        </authorList>
    </citation>
    <scope>NUCLEOTIDE SEQUENCE</scope>
    <source>
        <strain evidence="2">Expedition CK06-06</strain>
    </source>
</reference>
<proteinExistence type="predicted"/>
<dbReference type="GO" id="GO:0050242">
    <property type="term" value="F:pyruvate, phosphate dikinase activity"/>
    <property type="evidence" value="ECO:0007669"/>
    <property type="project" value="InterPro"/>
</dbReference>
<dbReference type="Gene3D" id="3.20.20.60">
    <property type="entry name" value="Phosphoenolpyruvate-binding domains"/>
    <property type="match status" value="1"/>
</dbReference>
<protein>
    <recommendedName>
        <fullName evidence="1">PEP-utilising enzyme C-terminal domain-containing protein</fullName>
    </recommendedName>
</protein>
<dbReference type="InterPro" id="IPR015813">
    <property type="entry name" value="Pyrv/PenolPyrv_kinase-like_dom"/>
</dbReference>
<dbReference type="PANTHER" id="PTHR22931">
    <property type="entry name" value="PHOSPHOENOLPYRUVATE DIKINASE-RELATED"/>
    <property type="match status" value="1"/>
</dbReference>
<dbReference type="InterPro" id="IPR000121">
    <property type="entry name" value="PEP_util_C"/>
</dbReference>
<name>X0Z4U6_9ZZZZ</name>
<gene>
    <name evidence="2" type="ORF">S01H4_12471</name>
</gene>
<evidence type="ECO:0000259" key="1">
    <source>
        <dbReference type="Pfam" id="PF02896"/>
    </source>
</evidence>
<organism evidence="2">
    <name type="scientific">marine sediment metagenome</name>
    <dbReference type="NCBI Taxonomy" id="412755"/>
    <lineage>
        <taxon>unclassified sequences</taxon>
        <taxon>metagenomes</taxon>
        <taxon>ecological metagenomes</taxon>
    </lineage>
</organism>
<dbReference type="InterPro" id="IPR040442">
    <property type="entry name" value="Pyrv_kinase-like_dom_sf"/>
</dbReference>
<sequence>NIPYKIGTMIELPRAALTADEIAKYADFFSYGTNDLTQTTFGFSRDDAEPKFIPQYIELKILEKNPFEVMDIDGVGKLVEMSCKLARQTKPDIELGICGEHGGDPKSIHFCHKVGLNYVSCSPFRVPIARLAAAQATIEDK</sequence>
<accession>X0Z4U6</accession>